<reference evidence="6 7" key="1">
    <citation type="journal article" date="2024" name="IMA Fungus">
        <title>IMA Genome - F19 : A genome assembly and annotation guide to empower mycologists, including annotated draft genome sequences of Ceratocystis pirilliformis, Diaporthe australafricana, Fusarium ophioides, Paecilomyces lecythidis, and Sporothrix stenoceras.</title>
        <authorList>
            <person name="Aylward J."/>
            <person name="Wilson A.M."/>
            <person name="Visagie C.M."/>
            <person name="Spraker J."/>
            <person name="Barnes I."/>
            <person name="Buitendag C."/>
            <person name="Ceriani C."/>
            <person name="Del Mar Angel L."/>
            <person name="du Plessis D."/>
            <person name="Fuchs T."/>
            <person name="Gasser K."/>
            <person name="Kramer D."/>
            <person name="Li W."/>
            <person name="Munsamy K."/>
            <person name="Piso A."/>
            <person name="Price J.L."/>
            <person name="Sonnekus B."/>
            <person name="Thomas C."/>
            <person name="van der Nest A."/>
            <person name="van Dijk A."/>
            <person name="van Heerden A."/>
            <person name="van Vuuren N."/>
            <person name="Yilmaz N."/>
            <person name="Duong T.A."/>
            <person name="van der Merwe N.A."/>
            <person name="Wingfield M.J."/>
            <person name="Wingfield B.D."/>
        </authorList>
    </citation>
    <scope>NUCLEOTIDE SEQUENCE [LARGE SCALE GENOMIC DNA]</scope>
    <source>
        <strain evidence="6 7">CMW 18300</strain>
    </source>
</reference>
<evidence type="ECO:0000256" key="2">
    <source>
        <dbReference type="ARBA" id="ARBA00022980"/>
    </source>
</evidence>
<dbReference type="PANTHER" id="PTHR13501">
    <property type="entry name" value="CHLOROPLAST 50S RIBOSOMAL PROTEIN L22-RELATED"/>
    <property type="match status" value="1"/>
</dbReference>
<feature type="region of interest" description="Disordered" evidence="5">
    <location>
        <begin position="63"/>
        <end position="119"/>
    </location>
</feature>
<keyword evidence="3 4" id="KW-0687">Ribonucleoprotein</keyword>
<dbReference type="EMBL" id="JAWRVE010000019">
    <property type="protein sequence ID" value="KAL1875419.1"/>
    <property type="molecule type" value="Genomic_DNA"/>
</dbReference>
<evidence type="ECO:0000313" key="6">
    <source>
        <dbReference type="EMBL" id="KAL1875419.1"/>
    </source>
</evidence>
<dbReference type="Pfam" id="PF00237">
    <property type="entry name" value="Ribosomal_L22"/>
    <property type="match status" value="2"/>
</dbReference>
<name>A0ABR3XIJ3_9PEZI</name>
<feature type="compositionally biased region" description="Basic and acidic residues" evidence="5">
    <location>
        <begin position="102"/>
        <end position="119"/>
    </location>
</feature>
<evidence type="ECO:0000256" key="3">
    <source>
        <dbReference type="ARBA" id="ARBA00023274"/>
    </source>
</evidence>
<protein>
    <submittedName>
        <fullName evidence="6">39S ribosomal protein L22, mitochondrial</fullName>
    </submittedName>
</protein>
<evidence type="ECO:0000256" key="4">
    <source>
        <dbReference type="RuleBase" id="RU004005"/>
    </source>
</evidence>
<dbReference type="GO" id="GO:0005840">
    <property type="term" value="C:ribosome"/>
    <property type="evidence" value="ECO:0007669"/>
    <property type="project" value="UniProtKB-KW"/>
</dbReference>
<gene>
    <name evidence="6" type="primary">mrpl22</name>
    <name evidence="6" type="ORF">Daus18300_003158</name>
</gene>
<sequence>MSLHLPSRRVLGTSEPLHLPNAVQLTVPNKPPAAPTVLKTLRPTLSLAPSASTSSPVCLLLKQQQHQQTRNAATKSRNRFRTSKPKDLHKPGGALGDLTSADARRNVEERMRERMTTTKLESKSIFDDELKAVDSEAVREDEDADETARDAVTLRQSVMGASLLRDHMRHAIDPDPQNRMRWERRMVVRQVARQLDARGRETREERIRRTEREATSKSDWLATSTKKLVHLAHQISGKTLDEARQQMKFSKKKFAREVLYELDLARDKAVVERGMGLGKSNGEFVPGTTETKTVKDFRHGKFVEIDDPSRMYVSEAWVNRGPWRGKKANYRARGRVDLIQMPQASITIRLKEEKTRIREFEEKKAKQYRQGPWVHLPNRPVTAQRPFYSW</sequence>
<comment type="caution">
    <text evidence="6">The sequence shown here is derived from an EMBL/GenBank/DDBJ whole genome shotgun (WGS) entry which is preliminary data.</text>
</comment>
<proteinExistence type="inferred from homology"/>
<dbReference type="Gene3D" id="3.90.470.10">
    <property type="entry name" value="Ribosomal protein L22/L17"/>
    <property type="match status" value="1"/>
</dbReference>
<dbReference type="InterPro" id="IPR001063">
    <property type="entry name" value="Ribosomal_uL22"/>
</dbReference>
<keyword evidence="7" id="KW-1185">Reference proteome</keyword>
<dbReference type="PANTHER" id="PTHR13501:SF10">
    <property type="entry name" value="LARGE RIBOSOMAL SUBUNIT PROTEIN UL22M"/>
    <property type="match status" value="1"/>
</dbReference>
<evidence type="ECO:0000256" key="1">
    <source>
        <dbReference type="ARBA" id="ARBA00009451"/>
    </source>
</evidence>
<evidence type="ECO:0000256" key="5">
    <source>
        <dbReference type="SAM" id="MobiDB-lite"/>
    </source>
</evidence>
<evidence type="ECO:0000313" key="7">
    <source>
        <dbReference type="Proteomes" id="UP001583177"/>
    </source>
</evidence>
<dbReference type="InterPro" id="IPR036394">
    <property type="entry name" value="Ribosomal_uL22_sf"/>
</dbReference>
<comment type="similarity">
    <text evidence="1 4">Belongs to the universal ribosomal protein uL22 family.</text>
</comment>
<feature type="compositionally biased region" description="Polar residues" evidence="5">
    <location>
        <begin position="63"/>
        <end position="75"/>
    </location>
</feature>
<dbReference type="InterPro" id="IPR047867">
    <property type="entry name" value="Ribosomal_uL22_bac/org-type"/>
</dbReference>
<keyword evidence="2 4" id="KW-0689">Ribosomal protein</keyword>
<accession>A0ABR3XIJ3</accession>
<dbReference type="CDD" id="cd00336">
    <property type="entry name" value="Ribosomal_L22"/>
    <property type="match status" value="1"/>
</dbReference>
<dbReference type="Proteomes" id="UP001583177">
    <property type="component" value="Unassembled WGS sequence"/>
</dbReference>
<organism evidence="6 7">
    <name type="scientific">Diaporthe australafricana</name>
    <dbReference type="NCBI Taxonomy" id="127596"/>
    <lineage>
        <taxon>Eukaryota</taxon>
        <taxon>Fungi</taxon>
        <taxon>Dikarya</taxon>
        <taxon>Ascomycota</taxon>
        <taxon>Pezizomycotina</taxon>
        <taxon>Sordariomycetes</taxon>
        <taxon>Sordariomycetidae</taxon>
        <taxon>Diaporthales</taxon>
        <taxon>Diaporthaceae</taxon>
        <taxon>Diaporthe</taxon>
    </lineage>
</organism>
<dbReference type="SUPFAM" id="SSF54843">
    <property type="entry name" value="Ribosomal protein L22"/>
    <property type="match status" value="1"/>
</dbReference>